<keyword evidence="2" id="KW-0472">Membrane</keyword>
<dbReference type="Proteomes" id="UP000321405">
    <property type="component" value="Unassembled WGS sequence"/>
</dbReference>
<accession>A0A511BS01</accession>
<name>A0A511BS01_9PROT</name>
<comment type="caution">
    <text evidence="3">The sequence shown here is derived from an EMBL/GenBank/DDBJ whole genome shotgun (WGS) entry which is preliminary data.</text>
</comment>
<dbReference type="EMBL" id="BJVC01000006">
    <property type="protein sequence ID" value="GEL03116.1"/>
    <property type="molecule type" value="Genomic_DNA"/>
</dbReference>
<dbReference type="PANTHER" id="PTHR30188">
    <property type="entry name" value="ABC TRANSPORTER PERMEASE PROTEIN-RELATED"/>
    <property type="match status" value="1"/>
</dbReference>
<feature type="region of interest" description="Disordered" evidence="1">
    <location>
        <begin position="1"/>
        <end position="41"/>
    </location>
</feature>
<keyword evidence="2" id="KW-0812">Transmembrane</keyword>
<dbReference type="Pfam" id="PF02405">
    <property type="entry name" value="MlaE"/>
    <property type="match status" value="1"/>
</dbReference>
<feature type="compositionally biased region" description="Low complexity" evidence="1">
    <location>
        <begin position="1"/>
        <end position="19"/>
    </location>
</feature>
<dbReference type="RefSeq" id="WP_147094190.1">
    <property type="nucleotide sequence ID" value="NZ_BJVC01000006.1"/>
</dbReference>
<feature type="transmembrane region" description="Helical" evidence="2">
    <location>
        <begin position="217"/>
        <end position="237"/>
    </location>
</feature>
<evidence type="ECO:0000256" key="2">
    <source>
        <dbReference type="SAM" id="Phobius"/>
    </source>
</evidence>
<dbReference type="OrthoDB" id="5511876at2"/>
<proteinExistence type="predicted"/>
<gene>
    <name evidence="3" type="ORF">SSA02_22790</name>
</gene>
<evidence type="ECO:0000313" key="3">
    <source>
        <dbReference type="EMBL" id="GEL03116.1"/>
    </source>
</evidence>
<reference evidence="3 4" key="1">
    <citation type="submission" date="2019-07" db="EMBL/GenBank/DDBJ databases">
        <title>Whole genome shotgun sequence of Swaminathania salitolerans NBRC 104436.</title>
        <authorList>
            <person name="Hosoyama A."/>
            <person name="Uohara A."/>
            <person name="Ohji S."/>
            <person name="Ichikawa N."/>
        </authorList>
    </citation>
    <scope>NUCLEOTIDE SEQUENCE [LARGE SCALE GENOMIC DNA]</scope>
    <source>
        <strain evidence="3 4">NBRC 104436</strain>
    </source>
</reference>
<dbReference type="AlphaFoldDB" id="A0A511BS01"/>
<protein>
    <recommendedName>
        <fullName evidence="5">ABC transporter permease</fullName>
    </recommendedName>
</protein>
<dbReference type="PANTHER" id="PTHR30188:SF4">
    <property type="entry name" value="PROTEIN TRIGALACTOSYLDIACYLGLYCEROL 1, CHLOROPLASTIC"/>
    <property type="match status" value="1"/>
</dbReference>
<sequence length="307" mass="32270">MSGTAPAKAAPGKAVSGKATSGESGSPRIQGDGPSRHAGPRHGLPWHRALLDALGALTRRQLRFTLMLVGASWGVARESLMPTSWRRTVLHEFKITLRQAAGGGLFSTLFTAALTGFGIVAQAIYWLGIAGMADSTDSLLATVLVREIAPVLVGIILLGRSAMLSLSQLGQLTTGGELRALQAQGIDPFLTLVVPRALAMTVASFTLGVVFSLVSLSVGYGVCRLNSVITMPIWTFLYDVVGAMKPIDYLGIPLKLVLSGFYLSLATQLTGLDASRSDTLATLLPRGFARGIMVIMIINVVLGVTIA</sequence>
<evidence type="ECO:0000313" key="4">
    <source>
        <dbReference type="Proteomes" id="UP000321405"/>
    </source>
</evidence>
<feature type="transmembrane region" description="Helical" evidence="2">
    <location>
        <begin position="189"/>
        <end position="211"/>
    </location>
</feature>
<feature type="transmembrane region" description="Helical" evidence="2">
    <location>
        <begin position="287"/>
        <end position="306"/>
    </location>
</feature>
<keyword evidence="2" id="KW-1133">Transmembrane helix</keyword>
<evidence type="ECO:0008006" key="5">
    <source>
        <dbReference type="Google" id="ProtNLM"/>
    </source>
</evidence>
<evidence type="ECO:0000256" key="1">
    <source>
        <dbReference type="SAM" id="MobiDB-lite"/>
    </source>
</evidence>
<dbReference type="GO" id="GO:0005548">
    <property type="term" value="F:phospholipid transporter activity"/>
    <property type="evidence" value="ECO:0007669"/>
    <property type="project" value="TreeGrafter"/>
</dbReference>
<dbReference type="GO" id="GO:0043190">
    <property type="term" value="C:ATP-binding cassette (ABC) transporter complex"/>
    <property type="evidence" value="ECO:0007669"/>
    <property type="project" value="InterPro"/>
</dbReference>
<feature type="transmembrane region" description="Helical" evidence="2">
    <location>
        <begin position="249"/>
        <end position="267"/>
    </location>
</feature>
<dbReference type="InterPro" id="IPR030802">
    <property type="entry name" value="Permease_MalE"/>
</dbReference>
<keyword evidence="4" id="KW-1185">Reference proteome</keyword>
<organism evidence="3 4">
    <name type="scientific">Swaminathania salitolerans</name>
    <dbReference type="NCBI Taxonomy" id="182838"/>
    <lineage>
        <taxon>Bacteria</taxon>
        <taxon>Pseudomonadati</taxon>
        <taxon>Pseudomonadota</taxon>
        <taxon>Alphaproteobacteria</taxon>
        <taxon>Acetobacterales</taxon>
        <taxon>Acetobacteraceae</taxon>
        <taxon>Swaminathania</taxon>
    </lineage>
</organism>
<feature type="transmembrane region" description="Helical" evidence="2">
    <location>
        <begin position="104"/>
        <end position="127"/>
    </location>
</feature>
<feature type="transmembrane region" description="Helical" evidence="2">
    <location>
        <begin position="139"/>
        <end position="159"/>
    </location>
</feature>